<accession>A0A2R3Z3J6</accession>
<dbReference type="RefSeq" id="WP_107011621.1">
    <property type="nucleotide sequence ID" value="NZ_CP028136.1"/>
</dbReference>
<dbReference type="PANTHER" id="PTHR11669:SF8">
    <property type="entry name" value="DNA POLYMERASE III SUBUNIT DELTA"/>
    <property type="match status" value="1"/>
</dbReference>
<dbReference type="EMBL" id="CP028136">
    <property type="protein sequence ID" value="AVR44843.1"/>
    <property type="molecule type" value="Genomic_DNA"/>
</dbReference>
<dbReference type="Proteomes" id="UP000241507">
    <property type="component" value="Chromosome"/>
</dbReference>
<dbReference type="PANTHER" id="PTHR11669">
    <property type="entry name" value="REPLICATION FACTOR C / DNA POLYMERASE III GAMMA-TAU SUBUNIT"/>
    <property type="match status" value="1"/>
</dbReference>
<dbReference type="GO" id="GO:0006261">
    <property type="term" value="P:DNA-templated DNA replication"/>
    <property type="evidence" value="ECO:0007669"/>
    <property type="project" value="TreeGrafter"/>
</dbReference>
<sequence length="384" mass="43777">MLFDDIVGLPHLKNHLTTTADRGRVPHAQLFTGSAGSGALPMAIAYAQYLLCRNKNGENSGGAEACNLKFRNFSHPDLHFAFPVAANNKIKKNPVSSHFLEEWRENLMMNPYFNLFEWYQKLGVENKQGQISVHEAQEIVKSLSLKAYEGGFKVMIIWMADKMNTQAANKLLKLIEEPPNKTVFILITEDEEQIIQTIRSRCQRLYFPPISEADISTALQKKYQVNISEAKKIAHLSTGNFIKALHLLRQDSGDNQFESWFISWVRTAFKAKGNKATVLELTAWSEEIAALGRETQKSFLLYCLDFFRQAMLINYKAENLVYLQPGNKNFKLENFAPFVHGRNIMEISEALETAIYHIERNGNAKIILTDLSMKLTRFLHNKAA</sequence>
<dbReference type="Gene3D" id="3.40.50.300">
    <property type="entry name" value="P-loop containing nucleotide triphosphate hydrolases"/>
    <property type="match status" value="1"/>
</dbReference>
<dbReference type="KEGG" id="grs:C7S20_05945"/>
<name>A0A2R3Z3J6_9FLAO</name>
<evidence type="ECO:0000313" key="1">
    <source>
        <dbReference type="EMBL" id="AVR44843.1"/>
    </source>
</evidence>
<reference evidence="2" key="1">
    <citation type="submission" date="2018-03" db="EMBL/GenBank/DDBJ databases">
        <title>Gramella fulva sp. nov., isolated from a dry surface of tidal flat.</title>
        <authorList>
            <person name="Hwang S.H."/>
            <person name="Hwang W.M."/>
            <person name="Kang K."/>
            <person name="Ahn T.-Y."/>
        </authorList>
    </citation>
    <scope>NUCLEOTIDE SEQUENCE [LARGE SCALE GENOMIC DNA]</scope>
    <source>
        <strain evidence="2">SH35</strain>
    </source>
</reference>
<gene>
    <name evidence="1" type="ORF">C7S20_05945</name>
</gene>
<keyword evidence="2" id="KW-1185">Reference proteome</keyword>
<dbReference type="InterPro" id="IPR027417">
    <property type="entry name" value="P-loop_NTPase"/>
</dbReference>
<dbReference type="AlphaFoldDB" id="A0A2R3Z3J6"/>
<dbReference type="InterPro" id="IPR050238">
    <property type="entry name" value="DNA_Rep/Repair_Clamp_Loader"/>
</dbReference>
<dbReference type="SUPFAM" id="SSF52540">
    <property type="entry name" value="P-loop containing nucleoside triphosphate hydrolases"/>
    <property type="match status" value="1"/>
</dbReference>
<dbReference type="OrthoDB" id="9811073at2"/>
<evidence type="ECO:0000313" key="2">
    <source>
        <dbReference type="Proteomes" id="UP000241507"/>
    </source>
</evidence>
<protein>
    <submittedName>
        <fullName evidence="1">DNA polymerase III subunit delta</fullName>
    </submittedName>
</protein>
<dbReference type="Pfam" id="PF13177">
    <property type="entry name" value="DNA_pol3_delta2"/>
    <property type="match status" value="1"/>
</dbReference>
<proteinExistence type="predicted"/>
<organism evidence="1 2">
    <name type="scientific">Christiangramia fulva</name>
    <dbReference type="NCBI Taxonomy" id="2126553"/>
    <lineage>
        <taxon>Bacteria</taxon>
        <taxon>Pseudomonadati</taxon>
        <taxon>Bacteroidota</taxon>
        <taxon>Flavobacteriia</taxon>
        <taxon>Flavobacteriales</taxon>
        <taxon>Flavobacteriaceae</taxon>
        <taxon>Christiangramia</taxon>
    </lineage>
</organism>